<name>A0A1W1W032_9BACT</name>
<dbReference type="Proteomes" id="UP000192266">
    <property type="component" value="Unassembled WGS sequence"/>
</dbReference>
<keyword evidence="2" id="KW-1185">Reference proteome</keyword>
<sequence length="686" mass="78285">MTPHGCGNCFLPTFSPKLLSDFSLFSLFSTPVPNCSVPVRTLLTSRLFRGLSGLLLLLGGFFGPFTTQAQVVDDTTKVLYGAKTTLVIREADVLRDKQEGRTVDTTLVGMQQARNWYHDSTFQQDLGNGGTASRRLLWEPNIQLGARLGRTVFDKYMRNSATIPYYDTRSPYTFFRFVQGSTGEQVFELSYSRSIKRNANVGFAYERFSSNKIFTETGSEGLSRHSGVLFFVRYQTTDDRYHLLFNVNTARHQAVEQGGIRPQPEDKSTDNRILTENLFDYADERIWLTQAVNVDNRDHIHLAQTYRLLGKGLTAFHVLDISRQTNRYNDAAIPRGTTEALYYPRTRLNPTVTYDSARYGQAENTVGVLGATNLVEYRLYGRHRLARLVTGSRRDRSITLDSLPTRTYNQIFLGGNAAFRYRIFGVEAAGEVKIPDITKPGPARGTLEYWGRAAARTGPLTAEFFSATYAPTLTEREFSGNHYVWENYDFDNTFVNQLTGRLDQTLGKQRLQASVALANISSLVYYNEQAEPAQLSEQRQLVIVGVRHRFQVGNFFADNQGTYTLGGDQEGLRIPSLVANAKVYYQGYIFKQALFGQIGTEYYYQSRFRAYDYSPSTQQFFVQDQFRIRRYSLLDAFVNIDIRTVSVFLKMAYLNQGLHRNGYFTTPYYTGLPRRFEVGLKWQFFD</sequence>
<gene>
    <name evidence="1" type="ORF">SAMN00120144_3785</name>
</gene>
<organism evidence="1 2">
    <name type="scientific">Hymenobacter roseosalivarius DSM 11622</name>
    <dbReference type="NCBI Taxonomy" id="645990"/>
    <lineage>
        <taxon>Bacteria</taxon>
        <taxon>Pseudomonadati</taxon>
        <taxon>Bacteroidota</taxon>
        <taxon>Cytophagia</taxon>
        <taxon>Cytophagales</taxon>
        <taxon>Hymenobacteraceae</taxon>
        <taxon>Hymenobacter</taxon>
    </lineage>
</organism>
<reference evidence="1 2" key="1">
    <citation type="submission" date="2017-04" db="EMBL/GenBank/DDBJ databases">
        <authorList>
            <person name="Afonso C.L."/>
            <person name="Miller P.J."/>
            <person name="Scott M.A."/>
            <person name="Spackman E."/>
            <person name="Goraichik I."/>
            <person name="Dimitrov K.M."/>
            <person name="Suarez D.L."/>
            <person name="Swayne D.E."/>
        </authorList>
    </citation>
    <scope>NUCLEOTIDE SEQUENCE [LARGE SCALE GENOMIC DNA]</scope>
    <source>
        <strain evidence="1 2">DSM 11622</strain>
    </source>
</reference>
<dbReference type="Pfam" id="PF14121">
    <property type="entry name" value="Porin_10"/>
    <property type="match status" value="1"/>
</dbReference>
<dbReference type="InterPro" id="IPR025631">
    <property type="entry name" value="Porin_10"/>
</dbReference>
<dbReference type="STRING" id="645990.SAMN00120144_3785"/>
<dbReference type="AlphaFoldDB" id="A0A1W1W032"/>
<evidence type="ECO:0000313" key="2">
    <source>
        <dbReference type="Proteomes" id="UP000192266"/>
    </source>
</evidence>
<proteinExistence type="predicted"/>
<evidence type="ECO:0000313" key="1">
    <source>
        <dbReference type="EMBL" id="SMB98979.1"/>
    </source>
</evidence>
<dbReference type="EMBL" id="FWWW01000089">
    <property type="protein sequence ID" value="SMB98979.1"/>
    <property type="molecule type" value="Genomic_DNA"/>
</dbReference>
<accession>A0A1W1W032</accession>
<protein>
    <recommendedName>
        <fullName evidence="3">Porin</fullName>
    </recommendedName>
</protein>
<evidence type="ECO:0008006" key="3">
    <source>
        <dbReference type="Google" id="ProtNLM"/>
    </source>
</evidence>